<keyword evidence="3" id="KW-1185">Reference proteome</keyword>
<comment type="caution">
    <text evidence="2">The sequence shown here is derived from an EMBL/GenBank/DDBJ whole genome shotgun (WGS) entry which is preliminary data.</text>
</comment>
<dbReference type="AlphaFoldDB" id="A0A9P4MPD2"/>
<proteinExistence type="predicted"/>
<organism evidence="2 3">
    <name type="scientific">Delitschia confertaspora ATCC 74209</name>
    <dbReference type="NCBI Taxonomy" id="1513339"/>
    <lineage>
        <taxon>Eukaryota</taxon>
        <taxon>Fungi</taxon>
        <taxon>Dikarya</taxon>
        <taxon>Ascomycota</taxon>
        <taxon>Pezizomycotina</taxon>
        <taxon>Dothideomycetes</taxon>
        <taxon>Pleosporomycetidae</taxon>
        <taxon>Pleosporales</taxon>
        <taxon>Delitschiaceae</taxon>
        <taxon>Delitschia</taxon>
    </lineage>
</organism>
<gene>
    <name evidence="2" type="ORF">GQ43DRAFT_69993</name>
</gene>
<evidence type="ECO:0000313" key="2">
    <source>
        <dbReference type="EMBL" id="KAF2200514.1"/>
    </source>
</evidence>
<name>A0A9P4MPD2_9PLEO</name>
<dbReference type="Proteomes" id="UP000799536">
    <property type="component" value="Unassembled WGS sequence"/>
</dbReference>
<protein>
    <submittedName>
        <fullName evidence="2">Uncharacterized protein</fullName>
    </submittedName>
</protein>
<keyword evidence="1" id="KW-0812">Transmembrane</keyword>
<accession>A0A9P4MPD2</accession>
<sequence>MFACVEPRHSPSLLYKMDLTRILPHVSNPVHCRSDPFNNPSLSLGQNEWLRPTCRSQMCSFSAPSGLAWISGTAITADDHATESWARCDNFNIMQYETLAQTNFSAHFSSCKLINFQAQYISLQLAAPASHFVLAHLPPNPASHGYGHSNVNTAHNYRTIYVLSHQDDINASWHTYCANTQIVTVGLMSVIVYIASFIVTQLYV</sequence>
<feature type="transmembrane region" description="Helical" evidence="1">
    <location>
        <begin position="182"/>
        <end position="203"/>
    </location>
</feature>
<keyword evidence="1" id="KW-1133">Transmembrane helix</keyword>
<keyword evidence="1" id="KW-0472">Membrane</keyword>
<dbReference type="EMBL" id="ML994018">
    <property type="protein sequence ID" value="KAF2200514.1"/>
    <property type="molecule type" value="Genomic_DNA"/>
</dbReference>
<evidence type="ECO:0000313" key="3">
    <source>
        <dbReference type="Proteomes" id="UP000799536"/>
    </source>
</evidence>
<evidence type="ECO:0000256" key="1">
    <source>
        <dbReference type="SAM" id="Phobius"/>
    </source>
</evidence>
<reference evidence="2" key="1">
    <citation type="journal article" date="2020" name="Stud. Mycol.">
        <title>101 Dothideomycetes genomes: a test case for predicting lifestyles and emergence of pathogens.</title>
        <authorList>
            <person name="Haridas S."/>
            <person name="Albert R."/>
            <person name="Binder M."/>
            <person name="Bloem J."/>
            <person name="Labutti K."/>
            <person name="Salamov A."/>
            <person name="Andreopoulos B."/>
            <person name="Baker S."/>
            <person name="Barry K."/>
            <person name="Bills G."/>
            <person name="Bluhm B."/>
            <person name="Cannon C."/>
            <person name="Castanera R."/>
            <person name="Culley D."/>
            <person name="Daum C."/>
            <person name="Ezra D."/>
            <person name="Gonzalez J."/>
            <person name="Henrissat B."/>
            <person name="Kuo A."/>
            <person name="Liang C."/>
            <person name="Lipzen A."/>
            <person name="Lutzoni F."/>
            <person name="Magnuson J."/>
            <person name="Mondo S."/>
            <person name="Nolan M."/>
            <person name="Ohm R."/>
            <person name="Pangilinan J."/>
            <person name="Park H.-J."/>
            <person name="Ramirez L."/>
            <person name="Alfaro M."/>
            <person name="Sun H."/>
            <person name="Tritt A."/>
            <person name="Yoshinaga Y."/>
            <person name="Zwiers L.-H."/>
            <person name="Turgeon B."/>
            <person name="Goodwin S."/>
            <person name="Spatafora J."/>
            <person name="Crous P."/>
            <person name="Grigoriev I."/>
        </authorList>
    </citation>
    <scope>NUCLEOTIDE SEQUENCE</scope>
    <source>
        <strain evidence="2">ATCC 74209</strain>
    </source>
</reference>